<gene>
    <name evidence="2" type="ORF">J2N86_00750</name>
</gene>
<feature type="compositionally biased region" description="Polar residues" evidence="1">
    <location>
        <begin position="132"/>
        <end position="144"/>
    </location>
</feature>
<name>A0ABY4Y942_9GAMM</name>
<proteinExistence type="predicted"/>
<dbReference type="EMBL" id="CP071527">
    <property type="protein sequence ID" value="USQ13913.1"/>
    <property type="molecule type" value="Genomic_DNA"/>
</dbReference>
<dbReference type="RefSeq" id="WP_252580297.1">
    <property type="nucleotide sequence ID" value="NZ_CP071527.1"/>
</dbReference>
<feature type="compositionally biased region" description="Polar residues" evidence="1">
    <location>
        <begin position="68"/>
        <end position="83"/>
    </location>
</feature>
<accession>A0ABY4Y942</accession>
<protein>
    <submittedName>
        <fullName evidence="2">Uncharacterized protein</fullName>
    </submittedName>
</protein>
<feature type="compositionally biased region" description="Polar residues" evidence="1">
    <location>
        <begin position="203"/>
        <end position="218"/>
    </location>
</feature>
<evidence type="ECO:0000256" key="1">
    <source>
        <dbReference type="SAM" id="MobiDB-lite"/>
    </source>
</evidence>
<evidence type="ECO:0000313" key="3">
    <source>
        <dbReference type="Proteomes" id="UP001057474"/>
    </source>
</evidence>
<evidence type="ECO:0000313" key="2">
    <source>
        <dbReference type="EMBL" id="USQ13913.1"/>
    </source>
</evidence>
<feature type="compositionally biased region" description="Polar residues" evidence="1">
    <location>
        <begin position="156"/>
        <end position="165"/>
    </location>
</feature>
<dbReference type="Proteomes" id="UP001057474">
    <property type="component" value="Chromosome"/>
</dbReference>
<feature type="region of interest" description="Disordered" evidence="1">
    <location>
        <begin position="63"/>
        <end position="233"/>
    </location>
</feature>
<organism evidence="2 3">
    <name type="scientific">Legionella lytica</name>
    <dbReference type="NCBI Taxonomy" id="96232"/>
    <lineage>
        <taxon>Bacteria</taxon>
        <taxon>Pseudomonadati</taxon>
        <taxon>Pseudomonadota</taxon>
        <taxon>Gammaproteobacteria</taxon>
        <taxon>Legionellales</taxon>
        <taxon>Legionellaceae</taxon>
        <taxon>Legionella</taxon>
    </lineage>
</organism>
<sequence length="233" mass="24093">MSIFELLKKIFCCGSSTVPPEQQPILSGADFGNSIPKQDTYIYIGNAGINTTVAEGLQVDEDEHFSRTPPNNAVGTGSTTHSPGVSLGVHTPNSRSQHRRRSSSSAFFDGELPSSTAGTPPSPGVSLGICTPTHSPTKGGSTHPSPGFSLGVYTPEHSSTKSGSAHPSPGFSLGVYTPEHLSTKSGGTHLSPGFSLGVHTPVDSPTKSVGSNLDFSLGTSDDEDDTSTQQLVL</sequence>
<keyword evidence="3" id="KW-1185">Reference proteome</keyword>
<reference evidence="2" key="1">
    <citation type="submission" date="2021-03" db="EMBL/GenBank/DDBJ databases">
        <title>Legionella lytica PCM 2298.</title>
        <authorList>
            <person name="Koper P."/>
        </authorList>
    </citation>
    <scope>NUCLEOTIDE SEQUENCE</scope>
    <source>
        <strain evidence="2">PCM 2298</strain>
    </source>
</reference>